<evidence type="ECO:0000256" key="13">
    <source>
        <dbReference type="ARBA" id="ARBA00022989"/>
    </source>
</evidence>
<dbReference type="InterPro" id="IPR000719">
    <property type="entry name" value="Prot_kinase_dom"/>
</dbReference>
<keyword evidence="16" id="KW-0325">Glycoprotein</keyword>
<feature type="chain" id="PRO_5046457448" description="non-specific serine/threonine protein kinase" evidence="20">
    <location>
        <begin position="28"/>
        <end position="1059"/>
    </location>
</feature>
<comment type="subcellular location">
    <subcellularLocation>
        <location evidence="1">Cell membrane</location>
    </subcellularLocation>
    <subcellularLocation>
        <location evidence="2">Membrane</location>
        <topology evidence="2">Single-pass type I membrane protein</topology>
    </subcellularLocation>
</comment>
<evidence type="ECO:0000256" key="11">
    <source>
        <dbReference type="ARBA" id="ARBA00022777"/>
    </source>
</evidence>
<dbReference type="PROSITE" id="PS51450">
    <property type="entry name" value="LRR"/>
    <property type="match status" value="3"/>
</dbReference>
<keyword evidence="9" id="KW-0677">Repeat</keyword>
<dbReference type="SUPFAM" id="SSF52058">
    <property type="entry name" value="L domain-like"/>
    <property type="match status" value="1"/>
</dbReference>
<name>A0ABM3BGP2_GOSHI</name>
<evidence type="ECO:0000256" key="19">
    <source>
        <dbReference type="PROSITE-ProRule" id="PRU10141"/>
    </source>
</evidence>
<sequence>MASSLTISVILGVLWATILSFATTVTAAYPSPLESEAIALLESRWWSNHSSNTSQRCQWPGITCNTAESITQINLSDAPNIEVGDRFGKLNFSSFPNLVLLNLSDHQLRGKIPHQIGDLSALKYLDLSYCGLSGELPPSLGKLTQLEFLDISYNDNINGSIPPQLGNLENLVTLNLSQCGIVGPIPSALGQLTSLQSLILWGNQINGSIPFEIGYLRNLTYLSLSKNRIVGRIPSALGQLTSLQSLILSGNQINGSIPLEIGYLRNLTFLGLYNNRLVDSIPITLYQLTNLEILYLDNNQLQGSIPSCVGSLSKMQDLSLGSNLLKGPIPQEICNLANLTSLYLSQNKLTGSIPSCIGSLSKMLDLSLGSNLLKGPIPQEICNLANLTFLDLSQNKLTGSIPSCIGSLSKMLDLSLGSNLLKGPIPQEICNLANLTSLYLSQNKLTGSIPSCIGSLSKMLDLSLGSNLLKGPIPQEICNLANLTSLYLSQNKLTGSIPSCIGSLSKMQDLSLGSNLLKGPIPQEICNLANLTFLDLSQNKLTGSIPSCIGSLSKMLDLSLGSNLLKGPIPQEICNLANLTFLDLSQNKLTGSIPSCIGSLSKMLDLSLGSNLLKGSIPKEIGKLFDLSNLNLSFNQLSGPIPILSATHLYIVDAGNGCEKIFPDPFEGNSDLSPYMCPTPVTEKANSSRIPYYIKIFLPIAILFTFSILGCLLCSRFKLKNNHVSVQPTKNGDLCSIWDYDGKIAYEDIVAATEDFDFRYCIGVGGYGSVYKAKLPSGKVVALKKLHHLEAENPTFDKSFRNEIKFLSEIRHRNIVKLHGFCLHRRSMFLIYEYMEKGSLFCNLRDEVNAVDMDWTKRVEIIKGIAHALSYLHHDCCPPIVHRDISSNNVLLNSSFEAFVADFGTARMLDLDSSNKTIIVGTYGYVAPELAYTMIVTEKCDVYSFGVVALETLMGKHPEEVLSWLSSPSSLVNMKLVDVLDNRLPLPTSQLVTQNLVYVATLAFACLNPQPKPRPTMKEVCEEFLSRHTSLGIPLRMISLLQLMNREMHIGGKTKTCDV</sequence>
<keyword evidence="4" id="KW-0723">Serine/threonine-protein kinase</keyword>
<gene>
    <name evidence="23" type="primary">LOC121226259</name>
</gene>
<dbReference type="EC" id="2.7.11.1" evidence="3"/>
<keyword evidence="14" id="KW-0472">Membrane</keyword>
<evidence type="ECO:0000256" key="20">
    <source>
        <dbReference type="SAM" id="SignalP"/>
    </source>
</evidence>
<keyword evidence="6" id="KW-0808">Transferase</keyword>
<dbReference type="InterPro" id="IPR051716">
    <property type="entry name" value="Plant_RL_S/T_kinase"/>
</dbReference>
<dbReference type="SUPFAM" id="SSF52047">
    <property type="entry name" value="RNI-like"/>
    <property type="match status" value="1"/>
</dbReference>
<evidence type="ECO:0000313" key="22">
    <source>
        <dbReference type="Proteomes" id="UP000818029"/>
    </source>
</evidence>
<dbReference type="SMART" id="SM00369">
    <property type="entry name" value="LRR_TYP"/>
    <property type="match status" value="10"/>
</dbReference>
<dbReference type="InterPro" id="IPR003591">
    <property type="entry name" value="Leu-rich_rpt_typical-subtyp"/>
</dbReference>
<keyword evidence="7" id="KW-0812">Transmembrane</keyword>
<evidence type="ECO:0000256" key="7">
    <source>
        <dbReference type="ARBA" id="ARBA00022692"/>
    </source>
</evidence>
<keyword evidence="22" id="KW-1185">Reference proteome</keyword>
<evidence type="ECO:0000313" key="23">
    <source>
        <dbReference type="RefSeq" id="XP_040966227.1"/>
    </source>
</evidence>
<dbReference type="RefSeq" id="XP_040966227.1">
    <property type="nucleotide sequence ID" value="XM_041110293.1"/>
</dbReference>
<dbReference type="InterPro" id="IPR032675">
    <property type="entry name" value="LRR_dom_sf"/>
</dbReference>
<evidence type="ECO:0000256" key="18">
    <source>
        <dbReference type="ARBA" id="ARBA00048679"/>
    </source>
</evidence>
<comment type="catalytic activity">
    <reaction evidence="18">
        <text>L-seryl-[protein] + ATP = O-phospho-L-seryl-[protein] + ADP + H(+)</text>
        <dbReference type="Rhea" id="RHEA:17989"/>
        <dbReference type="Rhea" id="RHEA-COMP:9863"/>
        <dbReference type="Rhea" id="RHEA-COMP:11604"/>
        <dbReference type="ChEBI" id="CHEBI:15378"/>
        <dbReference type="ChEBI" id="CHEBI:29999"/>
        <dbReference type="ChEBI" id="CHEBI:30616"/>
        <dbReference type="ChEBI" id="CHEBI:83421"/>
        <dbReference type="ChEBI" id="CHEBI:456216"/>
        <dbReference type="EC" id="2.7.11.1"/>
    </reaction>
</comment>
<keyword evidence="15 23" id="KW-0675">Receptor</keyword>
<evidence type="ECO:0000256" key="15">
    <source>
        <dbReference type="ARBA" id="ARBA00023170"/>
    </source>
</evidence>
<dbReference type="PROSITE" id="PS50011">
    <property type="entry name" value="PROTEIN_KINASE_DOM"/>
    <property type="match status" value="1"/>
</dbReference>
<keyword evidence="11 23" id="KW-0418">Kinase</keyword>
<dbReference type="Pfam" id="PF23598">
    <property type="entry name" value="LRR_14"/>
    <property type="match status" value="1"/>
</dbReference>
<dbReference type="InterPro" id="IPR001611">
    <property type="entry name" value="Leu-rich_rpt"/>
</dbReference>
<reference evidence="23" key="1">
    <citation type="submission" date="2025-08" db="UniProtKB">
        <authorList>
            <consortium name="RefSeq"/>
        </authorList>
    </citation>
    <scope>IDENTIFICATION</scope>
</reference>
<keyword evidence="13" id="KW-1133">Transmembrane helix</keyword>
<organism evidence="22 23">
    <name type="scientific">Gossypium hirsutum</name>
    <name type="common">Upland cotton</name>
    <name type="synonym">Gossypium mexicanum</name>
    <dbReference type="NCBI Taxonomy" id="3635"/>
    <lineage>
        <taxon>Eukaryota</taxon>
        <taxon>Viridiplantae</taxon>
        <taxon>Streptophyta</taxon>
        <taxon>Embryophyta</taxon>
        <taxon>Tracheophyta</taxon>
        <taxon>Spermatophyta</taxon>
        <taxon>Magnoliopsida</taxon>
        <taxon>eudicotyledons</taxon>
        <taxon>Gunneridae</taxon>
        <taxon>Pentapetalae</taxon>
        <taxon>rosids</taxon>
        <taxon>malvids</taxon>
        <taxon>Malvales</taxon>
        <taxon>Malvaceae</taxon>
        <taxon>Malvoideae</taxon>
        <taxon>Gossypium</taxon>
    </lineage>
</organism>
<evidence type="ECO:0000256" key="1">
    <source>
        <dbReference type="ARBA" id="ARBA00004236"/>
    </source>
</evidence>
<dbReference type="Gene3D" id="3.80.10.10">
    <property type="entry name" value="Ribonuclease Inhibitor"/>
    <property type="match status" value="4"/>
</dbReference>
<evidence type="ECO:0000256" key="3">
    <source>
        <dbReference type="ARBA" id="ARBA00012513"/>
    </source>
</evidence>
<evidence type="ECO:0000256" key="2">
    <source>
        <dbReference type="ARBA" id="ARBA00004479"/>
    </source>
</evidence>
<dbReference type="SMART" id="SM00365">
    <property type="entry name" value="LRR_SD22"/>
    <property type="match status" value="10"/>
</dbReference>
<dbReference type="Gene3D" id="3.30.200.20">
    <property type="entry name" value="Phosphorylase Kinase, domain 1"/>
    <property type="match status" value="1"/>
</dbReference>
<evidence type="ECO:0000256" key="4">
    <source>
        <dbReference type="ARBA" id="ARBA00022527"/>
    </source>
</evidence>
<dbReference type="Pfam" id="PF00069">
    <property type="entry name" value="Pkinase"/>
    <property type="match status" value="1"/>
</dbReference>
<dbReference type="PRINTS" id="PR00019">
    <property type="entry name" value="LEURICHRPT"/>
</dbReference>
<dbReference type="Gene3D" id="1.10.510.10">
    <property type="entry name" value="Transferase(Phosphotransferase) domain 1"/>
    <property type="match status" value="1"/>
</dbReference>
<protein>
    <recommendedName>
        <fullName evidence="3">non-specific serine/threonine protein kinase</fullName>
        <ecNumber evidence="3">2.7.11.1</ecNumber>
    </recommendedName>
</protein>
<keyword evidence="10 19" id="KW-0547">Nucleotide-binding</keyword>
<keyword evidence="12 19" id="KW-0067">ATP-binding</keyword>
<evidence type="ECO:0000256" key="10">
    <source>
        <dbReference type="ARBA" id="ARBA00022741"/>
    </source>
</evidence>
<evidence type="ECO:0000256" key="16">
    <source>
        <dbReference type="ARBA" id="ARBA00023180"/>
    </source>
</evidence>
<evidence type="ECO:0000256" key="9">
    <source>
        <dbReference type="ARBA" id="ARBA00022737"/>
    </source>
</evidence>
<accession>A0ABM3BGP2</accession>
<keyword evidence="8 20" id="KW-0732">Signal</keyword>
<comment type="catalytic activity">
    <reaction evidence="17">
        <text>L-threonyl-[protein] + ATP = O-phospho-L-threonyl-[protein] + ADP + H(+)</text>
        <dbReference type="Rhea" id="RHEA:46608"/>
        <dbReference type="Rhea" id="RHEA-COMP:11060"/>
        <dbReference type="Rhea" id="RHEA-COMP:11605"/>
        <dbReference type="ChEBI" id="CHEBI:15378"/>
        <dbReference type="ChEBI" id="CHEBI:30013"/>
        <dbReference type="ChEBI" id="CHEBI:30616"/>
        <dbReference type="ChEBI" id="CHEBI:61977"/>
        <dbReference type="ChEBI" id="CHEBI:456216"/>
        <dbReference type="EC" id="2.7.11.1"/>
    </reaction>
</comment>
<dbReference type="InterPro" id="IPR017441">
    <property type="entry name" value="Protein_kinase_ATP_BS"/>
</dbReference>
<evidence type="ECO:0000256" key="14">
    <source>
        <dbReference type="ARBA" id="ARBA00023136"/>
    </source>
</evidence>
<dbReference type="Pfam" id="PF00560">
    <property type="entry name" value="LRR_1"/>
    <property type="match status" value="7"/>
</dbReference>
<dbReference type="SUPFAM" id="SSF56112">
    <property type="entry name" value="Protein kinase-like (PK-like)"/>
    <property type="match status" value="1"/>
</dbReference>
<dbReference type="InterPro" id="IPR008266">
    <property type="entry name" value="Tyr_kinase_AS"/>
</dbReference>
<dbReference type="Pfam" id="PF13855">
    <property type="entry name" value="LRR_8"/>
    <property type="match status" value="1"/>
</dbReference>
<evidence type="ECO:0000256" key="5">
    <source>
        <dbReference type="ARBA" id="ARBA00022614"/>
    </source>
</evidence>
<feature type="domain" description="Protein kinase" evidence="21">
    <location>
        <begin position="756"/>
        <end position="1031"/>
    </location>
</feature>
<feature type="signal peptide" evidence="20">
    <location>
        <begin position="1"/>
        <end position="27"/>
    </location>
</feature>
<dbReference type="PROSITE" id="PS00109">
    <property type="entry name" value="PROTEIN_KINASE_TYR"/>
    <property type="match status" value="1"/>
</dbReference>
<evidence type="ECO:0000256" key="12">
    <source>
        <dbReference type="ARBA" id="ARBA00022840"/>
    </source>
</evidence>
<feature type="binding site" evidence="19">
    <location>
        <position position="784"/>
    </location>
    <ligand>
        <name>ATP</name>
        <dbReference type="ChEBI" id="CHEBI:30616"/>
    </ligand>
</feature>
<dbReference type="InterPro" id="IPR011009">
    <property type="entry name" value="Kinase-like_dom_sf"/>
</dbReference>
<keyword evidence="5" id="KW-0433">Leucine-rich repeat</keyword>
<dbReference type="PANTHER" id="PTHR48053:SF126">
    <property type="entry name" value="MDIS1-INTERACTING RECEPTOR LIKE KINASE 2-LIKE ISOFORM X1"/>
    <property type="match status" value="1"/>
</dbReference>
<evidence type="ECO:0000256" key="6">
    <source>
        <dbReference type="ARBA" id="ARBA00022679"/>
    </source>
</evidence>
<dbReference type="GO" id="GO:0016301">
    <property type="term" value="F:kinase activity"/>
    <property type="evidence" value="ECO:0007669"/>
    <property type="project" value="UniProtKB-KW"/>
</dbReference>
<proteinExistence type="predicted"/>
<dbReference type="InterPro" id="IPR055414">
    <property type="entry name" value="LRR_R13L4/SHOC2-like"/>
</dbReference>
<evidence type="ECO:0000256" key="17">
    <source>
        <dbReference type="ARBA" id="ARBA00047899"/>
    </source>
</evidence>
<dbReference type="PROSITE" id="PS00107">
    <property type="entry name" value="PROTEIN_KINASE_ATP"/>
    <property type="match status" value="1"/>
</dbReference>
<dbReference type="Proteomes" id="UP000818029">
    <property type="component" value="Unplaced"/>
</dbReference>
<dbReference type="GeneID" id="121226259"/>
<dbReference type="PANTHER" id="PTHR48053">
    <property type="entry name" value="LEUCINE RICH REPEAT FAMILY PROTEIN, EXPRESSED"/>
    <property type="match status" value="1"/>
</dbReference>
<evidence type="ECO:0000256" key="8">
    <source>
        <dbReference type="ARBA" id="ARBA00022729"/>
    </source>
</evidence>
<evidence type="ECO:0000259" key="21">
    <source>
        <dbReference type="PROSITE" id="PS50011"/>
    </source>
</evidence>